<dbReference type="AlphaFoldDB" id="A0A9Q5YKD1"/>
<dbReference type="Proteomes" id="UP000422232">
    <property type="component" value="Chromosome"/>
</dbReference>
<dbReference type="GeneID" id="66740319"/>
<evidence type="ECO:0000313" key="1">
    <source>
        <dbReference type="EMBL" id="QGO06627.1"/>
    </source>
</evidence>
<dbReference type="EMBL" id="CP038908">
    <property type="protein sequence ID" value="QGO06627.1"/>
    <property type="molecule type" value="Genomic_DNA"/>
</dbReference>
<protein>
    <submittedName>
        <fullName evidence="1">Uncharacterized protein</fullName>
    </submittedName>
</protein>
<proteinExistence type="predicted"/>
<accession>A0A9Q5YKD1</accession>
<sequence length="288" mass="33147">MKFGKIKEFLKEGNLLSVDSQLLQELGNRYIHKHQSWWKILDKNDRSLAHELINFKNRPESRRPESSDQEGQSIECYYKLLDVLKGVGASAGYPEDNWLASKIVDILNTVFTKEPHNKVKLGDYSIDAVINHFKGEIDRYASQTVSTGYTAGNTSAINNSIDKQVKQRLITNFLKNTSVKSGGEEVYFNNQSYRVPKGVLEAFRSSNQLLEPYNSNRKIIEIDSRLSPKDLKAMISYFMKSYAKENNASQQRFHIGGWGKRSEETMVMYQHFQNDKSEGLSKYFENTM</sequence>
<reference evidence="1 2" key="1">
    <citation type="submission" date="2019-04" db="EMBL/GenBank/DDBJ databases">
        <title>Complete genome sequencing of Piscirickettsia salmonis strain Psal-009.</title>
        <authorList>
            <person name="Schober I."/>
            <person name="Bunk B."/>
            <person name="Sproer C."/>
            <person name="Carril G.P."/>
            <person name="Riedel T."/>
            <person name="Flores-Herrera P.A."/>
            <person name="Nourdin-Galindo G."/>
            <person name="Marshall S.H."/>
            <person name="Overmann J."/>
        </authorList>
    </citation>
    <scope>NUCLEOTIDE SEQUENCE [LARGE SCALE GENOMIC DNA]</scope>
    <source>
        <strain evidence="1 2">Psal-009</strain>
    </source>
</reference>
<dbReference type="RefSeq" id="WP_016210826.1">
    <property type="nucleotide sequence ID" value="NZ_CP012413.1"/>
</dbReference>
<evidence type="ECO:0000313" key="2">
    <source>
        <dbReference type="Proteomes" id="UP000422232"/>
    </source>
</evidence>
<gene>
    <name evidence="1" type="ORF">Psal009_02542</name>
</gene>
<keyword evidence="2" id="KW-1185">Reference proteome</keyword>
<organism evidence="1 2">
    <name type="scientific">Piscirickettsia salmonis</name>
    <dbReference type="NCBI Taxonomy" id="1238"/>
    <lineage>
        <taxon>Bacteria</taxon>
        <taxon>Pseudomonadati</taxon>
        <taxon>Pseudomonadota</taxon>
        <taxon>Gammaproteobacteria</taxon>
        <taxon>Thiotrichales</taxon>
        <taxon>Piscirickettsiaceae</taxon>
        <taxon>Piscirickettsia</taxon>
    </lineage>
</organism>
<name>A0A9Q5YKD1_PISSA</name>